<protein>
    <recommendedName>
        <fullName evidence="3">DUF1931 family protein</fullName>
    </recommendedName>
</protein>
<organism evidence="1 2">
    <name type="scientific">Streptomyces mirabilis</name>
    <dbReference type="NCBI Taxonomy" id="68239"/>
    <lineage>
        <taxon>Bacteria</taxon>
        <taxon>Bacillati</taxon>
        <taxon>Actinomycetota</taxon>
        <taxon>Actinomycetes</taxon>
        <taxon>Kitasatosporales</taxon>
        <taxon>Streptomycetaceae</taxon>
        <taxon>Streptomyces</taxon>
    </lineage>
</organism>
<evidence type="ECO:0000313" key="2">
    <source>
        <dbReference type="Proteomes" id="UP000181942"/>
    </source>
</evidence>
<evidence type="ECO:0000313" key="1">
    <source>
        <dbReference type="EMBL" id="SFG98614.1"/>
    </source>
</evidence>
<dbReference type="SUPFAM" id="SSF47113">
    <property type="entry name" value="Histone-fold"/>
    <property type="match status" value="1"/>
</dbReference>
<evidence type="ECO:0008006" key="3">
    <source>
        <dbReference type="Google" id="ProtNLM"/>
    </source>
</evidence>
<dbReference type="EMBL" id="FONR01000036">
    <property type="protein sequence ID" value="SFG98614.1"/>
    <property type="molecule type" value="Genomic_DNA"/>
</dbReference>
<sequence>MFATAAFGLMSSDIWRVTLYVGPLRDAVFTLLSIRTPVRLLGQSDTWAWQGNTGRLIGPDMRMRSRVPSARLNGKPRGREPPRRPQPEVAVMTVMSIARFERFFRAAAGLDVDKNDLKRYSDFVDAKLYDLLTVAQATAKANGRDIIRTSDLPITKGLQESIHHFQKIDQEVELKPILEQLATHPALDRTPDEETEAAYPDIIGGLSLALAQSFKILHPDLKNPQTQHWDDARAVFDLLL</sequence>
<dbReference type="Gene3D" id="1.10.20.10">
    <property type="entry name" value="Histone, subunit A"/>
    <property type="match status" value="1"/>
</dbReference>
<dbReference type="STRING" id="68239.GCA_000745715_08079"/>
<accession>A0A1I2WB10</accession>
<dbReference type="CDD" id="cd22923">
    <property type="entry name" value="HFD_Aq328-like_rpt2"/>
    <property type="match status" value="1"/>
</dbReference>
<proteinExistence type="predicted"/>
<dbReference type="Proteomes" id="UP000181942">
    <property type="component" value="Unassembled WGS sequence"/>
</dbReference>
<dbReference type="GO" id="GO:0046982">
    <property type="term" value="F:protein heterodimerization activity"/>
    <property type="evidence" value="ECO:0007669"/>
    <property type="project" value="InterPro"/>
</dbReference>
<gene>
    <name evidence="1" type="ORF">SAMN02787118_13636</name>
</gene>
<dbReference type="AlphaFoldDB" id="A0A1I2WB10"/>
<dbReference type="CDD" id="cd22922">
    <property type="entry name" value="HFD_Aq328-like_rpt1"/>
    <property type="match status" value="1"/>
</dbReference>
<dbReference type="Pfam" id="PF09123">
    <property type="entry name" value="DUF1931"/>
    <property type="match status" value="1"/>
</dbReference>
<reference evidence="1 2" key="1">
    <citation type="submission" date="2016-10" db="EMBL/GenBank/DDBJ databases">
        <authorList>
            <person name="de Groot N.N."/>
        </authorList>
    </citation>
    <scope>NUCLEOTIDE SEQUENCE [LARGE SCALE GENOMIC DNA]</scope>
    <source>
        <strain evidence="1 2">OK461</strain>
    </source>
</reference>
<dbReference type="InterPro" id="IPR009072">
    <property type="entry name" value="Histone-fold"/>
</dbReference>
<name>A0A1I2WB10_9ACTN</name>
<dbReference type="InterPro" id="IPR015207">
    <property type="entry name" value="DUF1931"/>
</dbReference>